<dbReference type="InterPro" id="IPR006653">
    <property type="entry name" value="Trp_synth_b_CS"/>
</dbReference>
<dbReference type="EMBL" id="CP023994">
    <property type="protein sequence ID" value="AWR21433.1"/>
    <property type="molecule type" value="Genomic_DNA"/>
</dbReference>
<feature type="domain" description="Tryptophan synthase beta chain-like PALP" evidence="13">
    <location>
        <begin position="57"/>
        <end position="380"/>
    </location>
</feature>
<sequence length="401" mass="42686">MALRDELGPYFGEYGGRFVPESLIAALDELSAAYELAKLDPGFQQELADLHRTYTGRPSIITEVPRFAEHAGGARIFLKREDLNHTGSHKINNVLGQALLAKRLGKTRIIAETGAGQHGVASATAAALFGLECVVYMGEVDTERQALNVARMRLLGATVIPVTTGSRTLKDAINEALRDWVANVDTTHYLLGTVAGPHPFPVMVRDFHKIIGEEAREQMLEITGQLPTAVAACVGGGSNAIGIFHAFLDDPSVGLYGFEAAGRGVDTPEHAATITKGRPGVLHGARSYMLQDEDGQTIESHSISAGLDYPGVGPEHSWLNDIGRAHYRPITDAEAMDALRLLARTEGIIPAIETAHGLAGALQLGKELGPDAIILVNNSGRGDKDMETAAKYFGILDGGAA</sequence>
<evidence type="ECO:0000256" key="6">
    <source>
        <dbReference type="ARBA" id="ARBA00022605"/>
    </source>
</evidence>
<comment type="subunit">
    <text evidence="5 12">Tetramer of two alpha and two beta chains.</text>
</comment>
<dbReference type="OrthoDB" id="9766131at2"/>
<dbReference type="InterPro" id="IPR036052">
    <property type="entry name" value="TrpB-like_PALP_sf"/>
</dbReference>
<feature type="modified residue" description="N6-(pyridoxal phosphate)lysine" evidence="12">
    <location>
        <position position="90"/>
    </location>
</feature>
<dbReference type="UniPathway" id="UPA00035">
    <property type="reaction ID" value="UER00044"/>
</dbReference>
<keyword evidence="7 12" id="KW-0822">Tryptophan biosynthesis</keyword>
<proteinExistence type="inferred from homology"/>
<dbReference type="PANTHER" id="PTHR48077">
    <property type="entry name" value="TRYPTOPHAN SYNTHASE-RELATED"/>
    <property type="match status" value="1"/>
</dbReference>
<dbReference type="GO" id="GO:0005737">
    <property type="term" value="C:cytoplasm"/>
    <property type="evidence" value="ECO:0007669"/>
    <property type="project" value="TreeGrafter"/>
</dbReference>
<dbReference type="AlphaFoldDB" id="A0A2Z3S234"/>
<organism evidence="14 15">
    <name type="scientific">Aurantimicrobium photophilum</name>
    <dbReference type="NCBI Taxonomy" id="1987356"/>
    <lineage>
        <taxon>Bacteria</taxon>
        <taxon>Bacillati</taxon>
        <taxon>Actinomycetota</taxon>
        <taxon>Actinomycetes</taxon>
        <taxon>Micrococcales</taxon>
        <taxon>Microbacteriaceae</taxon>
        <taxon>Aurantimicrobium</taxon>
    </lineage>
</organism>
<dbReference type="Pfam" id="PF00291">
    <property type="entry name" value="PALP"/>
    <property type="match status" value="1"/>
</dbReference>
<evidence type="ECO:0000256" key="2">
    <source>
        <dbReference type="ARBA" id="ARBA00002786"/>
    </source>
</evidence>
<evidence type="ECO:0000313" key="14">
    <source>
        <dbReference type="EMBL" id="AWR21433.1"/>
    </source>
</evidence>
<comment type="catalytic activity">
    <reaction evidence="11 12">
        <text>(1S,2R)-1-C-(indol-3-yl)glycerol 3-phosphate + L-serine = D-glyceraldehyde 3-phosphate + L-tryptophan + H2O</text>
        <dbReference type="Rhea" id="RHEA:10532"/>
        <dbReference type="ChEBI" id="CHEBI:15377"/>
        <dbReference type="ChEBI" id="CHEBI:33384"/>
        <dbReference type="ChEBI" id="CHEBI:57912"/>
        <dbReference type="ChEBI" id="CHEBI:58866"/>
        <dbReference type="ChEBI" id="CHEBI:59776"/>
        <dbReference type="EC" id="4.2.1.20"/>
    </reaction>
</comment>
<dbReference type="PIRSF" id="PIRSF001413">
    <property type="entry name" value="Trp_syn_beta"/>
    <property type="match status" value="1"/>
</dbReference>
<dbReference type="CDD" id="cd06446">
    <property type="entry name" value="Trp-synth_B"/>
    <property type="match status" value="1"/>
</dbReference>
<evidence type="ECO:0000259" key="13">
    <source>
        <dbReference type="Pfam" id="PF00291"/>
    </source>
</evidence>
<dbReference type="FunFam" id="3.40.50.1100:FF:000004">
    <property type="entry name" value="Tryptophan synthase beta chain"/>
    <property type="match status" value="1"/>
</dbReference>
<dbReference type="FunFam" id="3.40.50.1100:FF:000001">
    <property type="entry name" value="Tryptophan synthase beta chain"/>
    <property type="match status" value="1"/>
</dbReference>
<gene>
    <name evidence="12" type="primary">trpB</name>
    <name evidence="14" type="ORF">AURMO_00828</name>
</gene>
<dbReference type="KEGG" id="aum:AURMO_00828"/>
<evidence type="ECO:0000256" key="8">
    <source>
        <dbReference type="ARBA" id="ARBA00022898"/>
    </source>
</evidence>
<evidence type="ECO:0000256" key="9">
    <source>
        <dbReference type="ARBA" id="ARBA00023141"/>
    </source>
</evidence>
<evidence type="ECO:0000256" key="3">
    <source>
        <dbReference type="ARBA" id="ARBA00004733"/>
    </source>
</evidence>
<evidence type="ECO:0000256" key="1">
    <source>
        <dbReference type="ARBA" id="ARBA00001933"/>
    </source>
</evidence>
<evidence type="ECO:0000256" key="5">
    <source>
        <dbReference type="ARBA" id="ARBA00011270"/>
    </source>
</evidence>
<name>A0A2Z3S234_9MICO</name>
<dbReference type="EC" id="4.2.1.20" evidence="12"/>
<dbReference type="HAMAP" id="MF_00133">
    <property type="entry name" value="Trp_synth_beta"/>
    <property type="match status" value="1"/>
</dbReference>
<dbReference type="RefSeq" id="WP_110233303.1">
    <property type="nucleotide sequence ID" value="NZ_CP023994.1"/>
</dbReference>
<comment type="pathway">
    <text evidence="3 12">Amino-acid biosynthesis; L-tryptophan biosynthesis; L-tryptophan from chorismate: step 5/5.</text>
</comment>
<dbReference type="InterPro" id="IPR001926">
    <property type="entry name" value="TrpB-like_PALP"/>
</dbReference>
<accession>A0A2Z3S234</accession>
<protein>
    <recommendedName>
        <fullName evidence="12">Tryptophan synthase beta chain</fullName>
        <ecNumber evidence="12">4.2.1.20</ecNumber>
    </recommendedName>
</protein>
<dbReference type="Proteomes" id="UP000246894">
    <property type="component" value="Chromosome"/>
</dbReference>
<evidence type="ECO:0000313" key="15">
    <source>
        <dbReference type="Proteomes" id="UP000246894"/>
    </source>
</evidence>
<dbReference type="GO" id="GO:0004834">
    <property type="term" value="F:tryptophan synthase activity"/>
    <property type="evidence" value="ECO:0007669"/>
    <property type="project" value="UniProtKB-UniRule"/>
</dbReference>
<evidence type="ECO:0000256" key="4">
    <source>
        <dbReference type="ARBA" id="ARBA00009982"/>
    </source>
</evidence>
<comment type="cofactor">
    <cofactor evidence="1 12">
        <name>pyridoxal 5'-phosphate</name>
        <dbReference type="ChEBI" id="CHEBI:597326"/>
    </cofactor>
</comment>
<evidence type="ECO:0000256" key="7">
    <source>
        <dbReference type="ARBA" id="ARBA00022822"/>
    </source>
</evidence>
<keyword evidence="10 12" id="KW-0456">Lyase</keyword>
<dbReference type="PROSITE" id="PS00168">
    <property type="entry name" value="TRP_SYNTHASE_BETA"/>
    <property type="match status" value="1"/>
</dbReference>
<reference evidence="14 15" key="1">
    <citation type="submission" date="2017-10" db="EMBL/GenBank/DDBJ databases">
        <title>Genome of an Actinobacterium that displays light-enhanced growth.</title>
        <authorList>
            <person name="Maresca J.A."/>
            <person name="Hempel P."/>
            <person name="Shevchenko O."/>
            <person name="Miller K.J."/>
            <person name="Hahn M.W."/>
        </authorList>
    </citation>
    <scope>NUCLEOTIDE SEQUENCE [LARGE SCALE GENOMIC DNA]</scope>
    <source>
        <strain evidence="14 15">MWH-Mo1</strain>
    </source>
</reference>
<keyword evidence="8 12" id="KW-0663">Pyridoxal phosphate</keyword>
<evidence type="ECO:0000256" key="10">
    <source>
        <dbReference type="ARBA" id="ARBA00023239"/>
    </source>
</evidence>
<comment type="similarity">
    <text evidence="4 12">Belongs to the TrpB family.</text>
</comment>
<dbReference type="SUPFAM" id="SSF53686">
    <property type="entry name" value="Tryptophan synthase beta subunit-like PLP-dependent enzymes"/>
    <property type="match status" value="1"/>
</dbReference>
<dbReference type="InterPro" id="IPR023026">
    <property type="entry name" value="Trp_synth_beta/beta-like"/>
</dbReference>
<dbReference type="InterPro" id="IPR006654">
    <property type="entry name" value="Trp_synth_beta"/>
</dbReference>
<keyword evidence="6 12" id="KW-0028">Amino-acid biosynthesis</keyword>
<dbReference type="NCBIfam" id="TIGR00263">
    <property type="entry name" value="trpB"/>
    <property type="match status" value="1"/>
</dbReference>
<dbReference type="Gene3D" id="3.40.50.1100">
    <property type="match status" value="2"/>
</dbReference>
<evidence type="ECO:0000256" key="12">
    <source>
        <dbReference type="HAMAP-Rule" id="MF_00133"/>
    </source>
</evidence>
<keyword evidence="15" id="KW-1185">Reference proteome</keyword>
<comment type="function">
    <text evidence="2 12">The beta subunit is responsible for the synthesis of L-tryptophan from indole and L-serine.</text>
</comment>
<dbReference type="PANTHER" id="PTHR48077:SF3">
    <property type="entry name" value="TRYPTOPHAN SYNTHASE"/>
    <property type="match status" value="1"/>
</dbReference>
<keyword evidence="9 12" id="KW-0057">Aromatic amino acid biosynthesis</keyword>
<evidence type="ECO:0000256" key="11">
    <source>
        <dbReference type="ARBA" id="ARBA00049047"/>
    </source>
</evidence>